<feature type="non-terminal residue" evidence="2">
    <location>
        <position position="1"/>
    </location>
</feature>
<dbReference type="Proteomes" id="UP000054217">
    <property type="component" value="Unassembled WGS sequence"/>
</dbReference>
<reference evidence="2 3" key="1">
    <citation type="submission" date="2014-04" db="EMBL/GenBank/DDBJ databases">
        <authorList>
            <consortium name="DOE Joint Genome Institute"/>
            <person name="Kuo A."/>
            <person name="Kohler A."/>
            <person name="Costa M.D."/>
            <person name="Nagy L.G."/>
            <person name="Floudas D."/>
            <person name="Copeland A."/>
            <person name="Barry K.W."/>
            <person name="Cichocki N."/>
            <person name="Veneault-Fourrey C."/>
            <person name="LaButti K."/>
            <person name="Lindquist E.A."/>
            <person name="Lipzen A."/>
            <person name="Lundell T."/>
            <person name="Morin E."/>
            <person name="Murat C."/>
            <person name="Sun H."/>
            <person name="Tunlid A."/>
            <person name="Henrissat B."/>
            <person name="Grigoriev I.V."/>
            <person name="Hibbett D.S."/>
            <person name="Martin F."/>
            <person name="Nordberg H.P."/>
            <person name="Cantor M.N."/>
            <person name="Hua S.X."/>
        </authorList>
    </citation>
    <scope>NUCLEOTIDE SEQUENCE [LARGE SCALE GENOMIC DNA]</scope>
    <source>
        <strain evidence="2 3">Marx 270</strain>
    </source>
</reference>
<evidence type="ECO:0000313" key="2">
    <source>
        <dbReference type="EMBL" id="KIN99016.1"/>
    </source>
</evidence>
<dbReference type="EMBL" id="KN832009">
    <property type="protein sequence ID" value="KIN99016.1"/>
    <property type="molecule type" value="Genomic_DNA"/>
</dbReference>
<dbReference type="OrthoDB" id="2691631at2759"/>
<sequence length="116" mass="13044">LSMALKKLQGSTGYKLCCRNKIRSLTQKLGMPAFFITLNPHDLMNVLVGNFTGISEEGWRIMTYQRVCFVVPHPGAAPMAFHEQIQAFIDDILCYKWGNELFGTCSGYYGMVEVQG</sequence>
<feature type="domain" description="Helitron helicase-like" evidence="1">
    <location>
        <begin position="6"/>
        <end position="116"/>
    </location>
</feature>
<gene>
    <name evidence="2" type="ORF">M404DRAFT_156261</name>
</gene>
<reference evidence="3" key="2">
    <citation type="submission" date="2015-01" db="EMBL/GenBank/DDBJ databases">
        <title>Evolutionary Origins and Diversification of the Mycorrhizal Mutualists.</title>
        <authorList>
            <consortium name="DOE Joint Genome Institute"/>
            <consortium name="Mycorrhizal Genomics Consortium"/>
            <person name="Kohler A."/>
            <person name="Kuo A."/>
            <person name="Nagy L.G."/>
            <person name="Floudas D."/>
            <person name="Copeland A."/>
            <person name="Barry K.W."/>
            <person name="Cichocki N."/>
            <person name="Veneault-Fourrey C."/>
            <person name="LaButti K."/>
            <person name="Lindquist E.A."/>
            <person name="Lipzen A."/>
            <person name="Lundell T."/>
            <person name="Morin E."/>
            <person name="Murat C."/>
            <person name="Riley R."/>
            <person name="Ohm R."/>
            <person name="Sun H."/>
            <person name="Tunlid A."/>
            <person name="Henrissat B."/>
            <person name="Grigoriev I.V."/>
            <person name="Hibbett D.S."/>
            <person name="Martin F."/>
        </authorList>
    </citation>
    <scope>NUCLEOTIDE SEQUENCE [LARGE SCALE GENOMIC DNA]</scope>
    <source>
        <strain evidence="3">Marx 270</strain>
    </source>
</reference>
<proteinExistence type="predicted"/>
<organism evidence="2 3">
    <name type="scientific">Pisolithus tinctorius Marx 270</name>
    <dbReference type="NCBI Taxonomy" id="870435"/>
    <lineage>
        <taxon>Eukaryota</taxon>
        <taxon>Fungi</taxon>
        <taxon>Dikarya</taxon>
        <taxon>Basidiomycota</taxon>
        <taxon>Agaricomycotina</taxon>
        <taxon>Agaricomycetes</taxon>
        <taxon>Agaricomycetidae</taxon>
        <taxon>Boletales</taxon>
        <taxon>Sclerodermatineae</taxon>
        <taxon>Pisolithaceae</taxon>
        <taxon>Pisolithus</taxon>
    </lineage>
</organism>
<evidence type="ECO:0000313" key="3">
    <source>
        <dbReference type="Proteomes" id="UP000054217"/>
    </source>
</evidence>
<keyword evidence="3" id="KW-1185">Reference proteome</keyword>
<dbReference type="AlphaFoldDB" id="A0A0C3JNC6"/>
<protein>
    <recommendedName>
        <fullName evidence="1">Helitron helicase-like domain-containing protein</fullName>
    </recommendedName>
</protein>
<name>A0A0C3JNC6_PISTI</name>
<evidence type="ECO:0000259" key="1">
    <source>
        <dbReference type="Pfam" id="PF14214"/>
    </source>
</evidence>
<dbReference type="InParanoid" id="A0A0C3JNC6"/>
<dbReference type="Pfam" id="PF14214">
    <property type="entry name" value="Helitron_like_N"/>
    <property type="match status" value="1"/>
</dbReference>
<dbReference type="InterPro" id="IPR025476">
    <property type="entry name" value="Helitron_helicase-like"/>
</dbReference>
<accession>A0A0C3JNC6</accession>
<dbReference type="HOGENOM" id="CLU_080483_2_1_1"/>
<dbReference type="STRING" id="870435.A0A0C3JNC6"/>